<feature type="region of interest" description="Disordered" evidence="1">
    <location>
        <begin position="327"/>
        <end position="350"/>
    </location>
</feature>
<feature type="compositionally biased region" description="Basic and acidic residues" evidence="1">
    <location>
        <begin position="521"/>
        <end position="532"/>
    </location>
</feature>
<evidence type="ECO:0000313" key="3">
    <source>
        <dbReference type="Proteomes" id="UP000270094"/>
    </source>
</evidence>
<keyword evidence="3" id="KW-1185">Reference proteome</keyword>
<dbReference type="AlphaFoldDB" id="A0A3P7I3G9"/>
<feature type="region of interest" description="Disordered" evidence="1">
    <location>
        <begin position="369"/>
        <end position="388"/>
    </location>
</feature>
<dbReference type="Gene3D" id="2.10.25.10">
    <property type="entry name" value="Laminin"/>
    <property type="match status" value="1"/>
</dbReference>
<sequence length="609" mass="65420">MIFRTQIVEVLSMLKQKGLNRLAPLLRFIWQRLASKDLGKNRVTCDCAHACTFEEQEDGTIASKCYCHSGFVLSEDQKSCEPSKDTPTTYTIVRVTPPSLTTEVQPEEILSSTPSTGEEEKMVAATDASGRFIGLDSSPLPTGADGSVLVVEEVKSTSRPTDSSGRELPMVVGPDGVPLKVNDEGELIDANENPITIDEEGVPRDPYGKELPRNKDGAWIYPLIDKSGRPLPVDENNMPVIKMVDVNGNPIPLDASGHPLESTGLVISTDSIGRPLDSEGHPYPINEDGFFVIEPGEGAFDEDRPRIPLITVDGEPVRMDEEGHYVDSKGSIIPTNEKGVPVDERGEPLKKNEKGDYVLPVTKKDEGLKPTVEEVPSTQPGVIEGLPTDESGQLIVPIVRPDGSSLPTDAYGNFVTEDGSVVERDEEGRPLGPDGKVLPTDDSGNYVYPLLGPDGKPLPTDEHRRPIHPVLNTDGVPLPTDESGRPLGKDGKPVPTDASGIPLDNEGQPLPTDSSGSYVAAEREVKPSKEFPTDESGNVIYPIKKADGSPLPTDASGNYVTDDGSAIEKDEEGRPVGPDGEVLPTDETGNYIYPVLGPDGSPLPTDEHQ</sequence>
<gene>
    <name evidence="2" type="ORF">SVUK_LOCUS2238</name>
</gene>
<proteinExistence type="predicted"/>
<dbReference type="Proteomes" id="UP000270094">
    <property type="component" value="Unassembled WGS sequence"/>
</dbReference>
<organism evidence="2 3">
    <name type="scientific">Strongylus vulgaris</name>
    <name type="common">Blood worm</name>
    <dbReference type="NCBI Taxonomy" id="40348"/>
    <lineage>
        <taxon>Eukaryota</taxon>
        <taxon>Metazoa</taxon>
        <taxon>Ecdysozoa</taxon>
        <taxon>Nematoda</taxon>
        <taxon>Chromadorea</taxon>
        <taxon>Rhabditida</taxon>
        <taxon>Rhabditina</taxon>
        <taxon>Rhabditomorpha</taxon>
        <taxon>Strongyloidea</taxon>
        <taxon>Strongylidae</taxon>
        <taxon>Strongylus</taxon>
    </lineage>
</organism>
<dbReference type="OrthoDB" id="5867254at2759"/>
<name>A0A3P7I3G9_STRVU</name>
<feature type="region of interest" description="Disordered" evidence="1">
    <location>
        <begin position="156"/>
        <end position="178"/>
    </location>
</feature>
<accession>A0A3P7I3G9</accession>
<evidence type="ECO:0000313" key="2">
    <source>
        <dbReference type="EMBL" id="VDM67240.1"/>
    </source>
</evidence>
<dbReference type="EMBL" id="UYYB01004973">
    <property type="protein sequence ID" value="VDM67240.1"/>
    <property type="molecule type" value="Genomic_DNA"/>
</dbReference>
<feature type="compositionally biased region" description="Basic and acidic residues" evidence="1">
    <location>
        <begin position="340"/>
        <end position="350"/>
    </location>
</feature>
<evidence type="ECO:0000256" key="1">
    <source>
        <dbReference type="SAM" id="MobiDB-lite"/>
    </source>
</evidence>
<reference evidence="2 3" key="1">
    <citation type="submission" date="2018-11" db="EMBL/GenBank/DDBJ databases">
        <authorList>
            <consortium name="Pathogen Informatics"/>
        </authorList>
    </citation>
    <scope>NUCLEOTIDE SEQUENCE [LARGE SCALE GENOMIC DNA]</scope>
</reference>
<dbReference type="PANTHER" id="PTHR31460">
    <property type="match status" value="1"/>
</dbReference>
<feature type="compositionally biased region" description="Basic and acidic residues" evidence="1">
    <location>
        <begin position="482"/>
        <end position="492"/>
    </location>
</feature>
<feature type="non-terminal residue" evidence="2">
    <location>
        <position position="609"/>
    </location>
</feature>
<feature type="region of interest" description="Disordered" evidence="1">
    <location>
        <begin position="417"/>
        <end position="609"/>
    </location>
</feature>
<protein>
    <submittedName>
        <fullName evidence="2">Uncharacterized protein</fullName>
    </submittedName>
</protein>
<dbReference type="PANTHER" id="PTHR31460:SF3">
    <property type="entry name" value="MESOCENTIN"/>
    <property type="match status" value="1"/>
</dbReference>
<dbReference type="InterPro" id="IPR053224">
    <property type="entry name" value="Sensory_adhesion_molecule"/>
</dbReference>